<accession>A0A7V9A769</accession>
<evidence type="ECO:0000313" key="3">
    <source>
        <dbReference type="EMBL" id="MBA2114666.1"/>
    </source>
</evidence>
<keyword evidence="4" id="KW-1185">Reference proteome</keyword>
<dbReference type="AlphaFoldDB" id="A0A7V9A769"/>
<dbReference type="GO" id="GO:0016020">
    <property type="term" value="C:membrane"/>
    <property type="evidence" value="ECO:0007669"/>
    <property type="project" value="InterPro"/>
</dbReference>
<keyword evidence="1" id="KW-1133">Transmembrane helix</keyword>
<dbReference type="Gene3D" id="1.10.3730.20">
    <property type="match status" value="1"/>
</dbReference>
<keyword evidence="1" id="KW-0812">Transmembrane</keyword>
<dbReference type="Proteomes" id="UP000551616">
    <property type="component" value="Unassembled WGS sequence"/>
</dbReference>
<dbReference type="InterPro" id="IPR037185">
    <property type="entry name" value="EmrE-like"/>
</dbReference>
<dbReference type="PANTHER" id="PTHR22911:SF137">
    <property type="entry name" value="SOLUTE CARRIER FAMILY 35 MEMBER G2-RELATED"/>
    <property type="match status" value="1"/>
</dbReference>
<feature type="transmembrane region" description="Helical" evidence="1">
    <location>
        <begin position="64"/>
        <end position="85"/>
    </location>
</feature>
<dbReference type="SUPFAM" id="SSF103481">
    <property type="entry name" value="Multidrug resistance efflux transporter EmrE"/>
    <property type="match status" value="1"/>
</dbReference>
<feature type="transmembrane region" description="Helical" evidence="1">
    <location>
        <begin position="121"/>
        <end position="137"/>
    </location>
</feature>
<evidence type="ECO:0000259" key="2">
    <source>
        <dbReference type="Pfam" id="PF00892"/>
    </source>
</evidence>
<evidence type="ECO:0000313" key="4">
    <source>
        <dbReference type="Proteomes" id="UP000551616"/>
    </source>
</evidence>
<dbReference type="InterPro" id="IPR000620">
    <property type="entry name" value="EamA_dom"/>
</dbReference>
<name>A0A7V9A769_9BACT</name>
<reference evidence="3 4" key="1">
    <citation type="submission" date="2020-05" db="EMBL/GenBank/DDBJ databases">
        <title>Bremerella alba sp. nov., a novel planctomycete isolated from the surface of the macroalga Fucus spiralis.</title>
        <authorList>
            <person name="Godinho O."/>
            <person name="Botelho R."/>
            <person name="Albuquerque L."/>
            <person name="Wiegand S."/>
            <person name="Da Costa M.S."/>
            <person name="Lobo-Da-Cunha A."/>
            <person name="Jogler C."/>
            <person name="Lage O.M."/>
        </authorList>
    </citation>
    <scope>NUCLEOTIDE SEQUENCE [LARGE SCALE GENOMIC DNA]</scope>
    <source>
        <strain evidence="3 4">FF15</strain>
    </source>
</reference>
<sequence>MNWFHWALLAAVFAGITAVLAKAGTSQVEPNLATAIRTCVVLVLAWGIVLATGMPAWRSLSGNAILFLALSGLATGASWLCYFQALSLGPASSVAPVDKLSVVFAIALAAIFLGEKLAWQHWVGGLLIVGGAAIIAWK</sequence>
<feature type="transmembrane region" description="Helical" evidence="1">
    <location>
        <begin position="31"/>
        <end position="52"/>
    </location>
</feature>
<dbReference type="PANTHER" id="PTHR22911">
    <property type="entry name" value="ACYL-MALONYL CONDENSING ENZYME-RELATED"/>
    <property type="match status" value="1"/>
</dbReference>
<comment type="caution">
    <text evidence="3">The sequence shown here is derived from an EMBL/GenBank/DDBJ whole genome shotgun (WGS) entry which is preliminary data.</text>
</comment>
<dbReference type="Pfam" id="PF00892">
    <property type="entry name" value="EamA"/>
    <property type="match status" value="1"/>
</dbReference>
<protein>
    <recommendedName>
        <fullName evidence="2">EamA domain-containing protein</fullName>
    </recommendedName>
</protein>
<feature type="domain" description="EamA" evidence="2">
    <location>
        <begin position="3"/>
        <end position="136"/>
    </location>
</feature>
<dbReference type="RefSeq" id="WP_207396123.1">
    <property type="nucleotide sequence ID" value="NZ_JABRWO010000004.1"/>
</dbReference>
<gene>
    <name evidence="3" type="ORF">HOV93_18320</name>
</gene>
<proteinExistence type="predicted"/>
<organism evidence="3 4">
    <name type="scientific">Bremerella alba</name>
    <dbReference type="NCBI Taxonomy" id="980252"/>
    <lineage>
        <taxon>Bacteria</taxon>
        <taxon>Pseudomonadati</taxon>
        <taxon>Planctomycetota</taxon>
        <taxon>Planctomycetia</taxon>
        <taxon>Pirellulales</taxon>
        <taxon>Pirellulaceae</taxon>
        <taxon>Bremerella</taxon>
    </lineage>
</organism>
<evidence type="ECO:0000256" key="1">
    <source>
        <dbReference type="SAM" id="Phobius"/>
    </source>
</evidence>
<keyword evidence="1" id="KW-0472">Membrane</keyword>
<dbReference type="EMBL" id="JABRWO010000004">
    <property type="protein sequence ID" value="MBA2114666.1"/>
    <property type="molecule type" value="Genomic_DNA"/>
</dbReference>